<accession>A0A3B0YG07</accession>
<dbReference type="AlphaFoldDB" id="A0A3B0YG07"/>
<proteinExistence type="predicted"/>
<dbReference type="Gene3D" id="3.30.310.70">
    <property type="entry name" value="TT1751-like domain"/>
    <property type="match status" value="1"/>
</dbReference>
<dbReference type="InterPro" id="IPR005180">
    <property type="entry name" value="DUF302"/>
</dbReference>
<protein>
    <recommendedName>
        <fullName evidence="1">DUF302 domain-containing protein</fullName>
    </recommendedName>
</protein>
<evidence type="ECO:0000313" key="2">
    <source>
        <dbReference type="EMBL" id="VAW67296.1"/>
    </source>
</evidence>
<sequence>MIKKIKVGLFIFAMLLMQINVQAAESPVYKQTVNKPMDEVYSAVYAALEDARFYVVFEPYISKNISRFAEKWGDDYNQSKLDGIRSMVFCNGWFANKVSNHDPDMLGLCPLSLSMYEKSGKTAILFARPTVMGQQSKALPVLQEIENAVIEAIKTGVKKAG</sequence>
<evidence type="ECO:0000259" key="1">
    <source>
        <dbReference type="Pfam" id="PF03625"/>
    </source>
</evidence>
<reference evidence="2" key="1">
    <citation type="submission" date="2018-06" db="EMBL/GenBank/DDBJ databases">
        <authorList>
            <person name="Zhirakovskaya E."/>
        </authorList>
    </citation>
    <scope>NUCLEOTIDE SEQUENCE</scope>
</reference>
<dbReference type="SUPFAM" id="SSF103247">
    <property type="entry name" value="TT1751-like"/>
    <property type="match status" value="1"/>
</dbReference>
<dbReference type="InterPro" id="IPR035923">
    <property type="entry name" value="TT1751-like_sf"/>
</dbReference>
<name>A0A3B0YG07_9ZZZZ</name>
<dbReference type="EMBL" id="UOFH01000379">
    <property type="protein sequence ID" value="VAW67296.1"/>
    <property type="molecule type" value="Genomic_DNA"/>
</dbReference>
<gene>
    <name evidence="2" type="ORF">MNBD_GAMMA08-333</name>
</gene>
<organism evidence="2">
    <name type="scientific">hydrothermal vent metagenome</name>
    <dbReference type="NCBI Taxonomy" id="652676"/>
    <lineage>
        <taxon>unclassified sequences</taxon>
        <taxon>metagenomes</taxon>
        <taxon>ecological metagenomes</taxon>
    </lineage>
</organism>
<dbReference type="Pfam" id="PF03625">
    <property type="entry name" value="DUF302"/>
    <property type="match status" value="1"/>
</dbReference>
<feature type="domain" description="DUF302" evidence="1">
    <location>
        <begin position="81"/>
        <end position="129"/>
    </location>
</feature>